<dbReference type="RefSeq" id="XP_005837921.1">
    <property type="nucleotide sequence ID" value="XM_005837864.1"/>
</dbReference>
<dbReference type="AlphaFoldDB" id="L1JQV3"/>
<dbReference type="PaxDb" id="55529-EKX50941"/>
<feature type="compositionally biased region" description="Basic and acidic residues" evidence="1">
    <location>
        <begin position="1"/>
        <end position="17"/>
    </location>
</feature>
<organism evidence="2">
    <name type="scientific">Guillardia theta (strain CCMP2712)</name>
    <name type="common">Cryptophyte</name>
    <dbReference type="NCBI Taxonomy" id="905079"/>
    <lineage>
        <taxon>Eukaryota</taxon>
        <taxon>Cryptophyceae</taxon>
        <taxon>Pyrenomonadales</taxon>
        <taxon>Geminigeraceae</taxon>
        <taxon>Guillardia</taxon>
    </lineage>
</organism>
<evidence type="ECO:0000313" key="3">
    <source>
        <dbReference type="EnsemblProtists" id="EKX50941"/>
    </source>
</evidence>
<evidence type="ECO:0000256" key="1">
    <source>
        <dbReference type="SAM" id="MobiDB-lite"/>
    </source>
</evidence>
<dbReference type="EMBL" id="JH992977">
    <property type="protein sequence ID" value="EKX50941.1"/>
    <property type="molecule type" value="Genomic_DNA"/>
</dbReference>
<accession>L1JQV3</accession>
<sequence length="83" mass="9302">MKGKRERKEKGGNEEGPSKPGAGKMRREEKMKNISTMIEVTSEGKVSDKLVDGLDELQIVKYDKRLASYVQVGSTCWWVAAQV</sequence>
<reference evidence="2 4" key="1">
    <citation type="journal article" date="2012" name="Nature">
        <title>Algal genomes reveal evolutionary mosaicism and the fate of nucleomorphs.</title>
        <authorList>
            <consortium name="DOE Joint Genome Institute"/>
            <person name="Curtis B.A."/>
            <person name="Tanifuji G."/>
            <person name="Burki F."/>
            <person name="Gruber A."/>
            <person name="Irimia M."/>
            <person name="Maruyama S."/>
            <person name="Arias M.C."/>
            <person name="Ball S.G."/>
            <person name="Gile G.H."/>
            <person name="Hirakawa Y."/>
            <person name="Hopkins J.F."/>
            <person name="Kuo A."/>
            <person name="Rensing S.A."/>
            <person name="Schmutz J."/>
            <person name="Symeonidi A."/>
            <person name="Elias M."/>
            <person name="Eveleigh R.J."/>
            <person name="Herman E.K."/>
            <person name="Klute M.J."/>
            <person name="Nakayama T."/>
            <person name="Obornik M."/>
            <person name="Reyes-Prieto A."/>
            <person name="Armbrust E.V."/>
            <person name="Aves S.J."/>
            <person name="Beiko R.G."/>
            <person name="Coutinho P."/>
            <person name="Dacks J.B."/>
            <person name="Durnford D.G."/>
            <person name="Fast N.M."/>
            <person name="Green B.R."/>
            <person name="Grisdale C.J."/>
            <person name="Hempel F."/>
            <person name="Henrissat B."/>
            <person name="Hoppner M.P."/>
            <person name="Ishida K."/>
            <person name="Kim E."/>
            <person name="Koreny L."/>
            <person name="Kroth P.G."/>
            <person name="Liu Y."/>
            <person name="Malik S.B."/>
            <person name="Maier U.G."/>
            <person name="McRose D."/>
            <person name="Mock T."/>
            <person name="Neilson J.A."/>
            <person name="Onodera N.T."/>
            <person name="Poole A.M."/>
            <person name="Pritham E.J."/>
            <person name="Richards T.A."/>
            <person name="Rocap G."/>
            <person name="Roy S.W."/>
            <person name="Sarai C."/>
            <person name="Schaack S."/>
            <person name="Shirato S."/>
            <person name="Slamovits C.H."/>
            <person name="Spencer D.F."/>
            <person name="Suzuki S."/>
            <person name="Worden A.Z."/>
            <person name="Zauner S."/>
            <person name="Barry K."/>
            <person name="Bell C."/>
            <person name="Bharti A.K."/>
            <person name="Crow J.A."/>
            <person name="Grimwood J."/>
            <person name="Kramer R."/>
            <person name="Lindquist E."/>
            <person name="Lucas S."/>
            <person name="Salamov A."/>
            <person name="McFadden G.I."/>
            <person name="Lane C.E."/>
            <person name="Keeling P.J."/>
            <person name="Gray M.W."/>
            <person name="Grigoriev I.V."/>
            <person name="Archibald J.M."/>
        </authorList>
    </citation>
    <scope>NUCLEOTIDE SEQUENCE</scope>
    <source>
        <strain evidence="2 4">CCMP2712</strain>
    </source>
</reference>
<dbReference type="Proteomes" id="UP000011087">
    <property type="component" value="Unassembled WGS sequence"/>
</dbReference>
<reference evidence="4" key="2">
    <citation type="submission" date="2012-11" db="EMBL/GenBank/DDBJ databases">
        <authorList>
            <person name="Kuo A."/>
            <person name="Curtis B.A."/>
            <person name="Tanifuji G."/>
            <person name="Burki F."/>
            <person name="Gruber A."/>
            <person name="Irimia M."/>
            <person name="Maruyama S."/>
            <person name="Arias M.C."/>
            <person name="Ball S.G."/>
            <person name="Gile G.H."/>
            <person name="Hirakawa Y."/>
            <person name="Hopkins J.F."/>
            <person name="Rensing S.A."/>
            <person name="Schmutz J."/>
            <person name="Symeonidi A."/>
            <person name="Elias M."/>
            <person name="Eveleigh R.J."/>
            <person name="Herman E.K."/>
            <person name="Klute M.J."/>
            <person name="Nakayama T."/>
            <person name="Obornik M."/>
            <person name="Reyes-Prieto A."/>
            <person name="Armbrust E.V."/>
            <person name="Aves S.J."/>
            <person name="Beiko R.G."/>
            <person name="Coutinho P."/>
            <person name="Dacks J.B."/>
            <person name="Durnford D.G."/>
            <person name="Fast N.M."/>
            <person name="Green B.R."/>
            <person name="Grisdale C."/>
            <person name="Hempe F."/>
            <person name="Henrissat B."/>
            <person name="Hoppner M.P."/>
            <person name="Ishida K.-I."/>
            <person name="Kim E."/>
            <person name="Koreny L."/>
            <person name="Kroth P.G."/>
            <person name="Liu Y."/>
            <person name="Malik S.-B."/>
            <person name="Maier U.G."/>
            <person name="McRose D."/>
            <person name="Mock T."/>
            <person name="Neilson J.A."/>
            <person name="Onodera N.T."/>
            <person name="Poole A.M."/>
            <person name="Pritham E.J."/>
            <person name="Richards T.A."/>
            <person name="Rocap G."/>
            <person name="Roy S.W."/>
            <person name="Sarai C."/>
            <person name="Schaack S."/>
            <person name="Shirato S."/>
            <person name="Slamovits C.H."/>
            <person name="Spencer D.F."/>
            <person name="Suzuki S."/>
            <person name="Worden A.Z."/>
            <person name="Zauner S."/>
            <person name="Barry K."/>
            <person name="Bell C."/>
            <person name="Bharti A.K."/>
            <person name="Crow J.A."/>
            <person name="Grimwood J."/>
            <person name="Kramer R."/>
            <person name="Lindquist E."/>
            <person name="Lucas S."/>
            <person name="Salamov A."/>
            <person name="McFadden G.I."/>
            <person name="Lane C.E."/>
            <person name="Keeling P.J."/>
            <person name="Gray M.W."/>
            <person name="Grigoriev I.V."/>
            <person name="Archibald J.M."/>
        </authorList>
    </citation>
    <scope>NUCLEOTIDE SEQUENCE</scope>
    <source>
        <strain evidence="4">CCMP2712</strain>
    </source>
</reference>
<evidence type="ECO:0000313" key="2">
    <source>
        <dbReference type="EMBL" id="EKX50941.1"/>
    </source>
</evidence>
<keyword evidence="4" id="KW-1185">Reference proteome</keyword>
<gene>
    <name evidence="2" type="ORF">GUITHDRAFT_103522</name>
</gene>
<dbReference type="GeneID" id="17307558"/>
<dbReference type="EnsemblProtists" id="EKX50941">
    <property type="protein sequence ID" value="EKX50941"/>
    <property type="gene ID" value="GUITHDRAFT_103522"/>
</dbReference>
<proteinExistence type="predicted"/>
<evidence type="ECO:0000313" key="4">
    <source>
        <dbReference type="Proteomes" id="UP000011087"/>
    </source>
</evidence>
<protein>
    <submittedName>
        <fullName evidence="2 3">Uncharacterized protein</fullName>
    </submittedName>
</protein>
<reference evidence="3" key="3">
    <citation type="submission" date="2015-06" db="UniProtKB">
        <authorList>
            <consortium name="EnsemblProtists"/>
        </authorList>
    </citation>
    <scope>IDENTIFICATION</scope>
</reference>
<name>L1JQV3_GUITC</name>
<dbReference type="KEGG" id="gtt:GUITHDRAFT_103522"/>
<feature type="region of interest" description="Disordered" evidence="1">
    <location>
        <begin position="1"/>
        <end position="28"/>
    </location>
</feature>
<dbReference type="HOGENOM" id="CLU_2547376_0_0_1"/>